<dbReference type="FunFam" id="1.10.1040.10:FF:000017">
    <property type="entry name" value="2-dehydropantoate 2-reductase"/>
    <property type="match status" value="1"/>
</dbReference>
<dbReference type="InterPro" id="IPR036291">
    <property type="entry name" value="NAD(P)-bd_dom_sf"/>
</dbReference>
<evidence type="ECO:0000256" key="11">
    <source>
        <dbReference type="RuleBase" id="RU362068"/>
    </source>
</evidence>
<dbReference type="Pfam" id="PF08546">
    <property type="entry name" value="ApbA_C"/>
    <property type="match status" value="1"/>
</dbReference>
<evidence type="ECO:0000256" key="1">
    <source>
        <dbReference type="ARBA" id="ARBA00002919"/>
    </source>
</evidence>
<comment type="pathway">
    <text evidence="2 11">Cofactor biosynthesis; (R)-pantothenate biosynthesis; (R)-pantoate from 3-methyl-2-oxobutanoate: step 2/2.</text>
</comment>
<dbReference type="GO" id="GO:0015940">
    <property type="term" value="P:pantothenate biosynthetic process"/>
    <property type="evidence" value="ECO:0007669"/>
    <property type="project" value="UniProtKB-UniPathway"/>
</dbReference>
<dbReference type="InterPro" id="IPR013752">
    <property type="entry name" value="KPA_reductase"/>
</dbReference>
<dbReference type="Gene3D" id="1.10.1040.10">
    <property type="entry name" value="N-(1-d-carboxylethyl)-l-norvaline Dehydrogenase, domain 2"/>
    <property type="match status" value="1"/>
</dbReference>
<evidence type="ECO:0000256" key="6">
    <source>
        <dbReference type="ARBA" id="ARBA00022655"/>
    </source>
</evidence>
<evidence type="ECO:0000313" key="14">
    <source>
        <dbReference type="EMBL" id="TXL73428.1"/>
    </source>
</evidence>
<dbReference type="InterPro" id="IPR013332">
    <property type="entry name" value="KPR_N"/>
</dbReference>
<dbReference type="Pfam" id="PF02558">
    <property type="entry name" value="ApbA"/>
    <property type="match status" value="1"/>
</dbReference>
<name>A0A5C8PHY6_9HYPH</name>
<comment type="similarity">
    <text evidence="3 11">Belongs to the ketopantoate reductase family.</text>
</comment>
<evidence type="ECO:0000259" key="13">
    <source>
        <dbReference type="Pfam" id="PF08546"/>
    </source>
</evidence>
<evidence type="ECO:0000313" key="15">
    <source>
        <dbReference type="Proteomes" id="UP000321638"/>
    </source>
</evidence>
<keyword evidence="15" id="KW-1185">Reference proteome</keyword>
<proteinExistence type="inferred from homology"/>
<gene>
    <name evidence="14" type="primary">panE</name>
    <name evidence="14" type="ORF">FHP25_21075</name>
</gene>
<dbReference type="AlphaFoldDB" id="A0A5C8PHY6"/>
<protein>
    <recommendedName>
        <fullName evidence="5 11">2-dehydropantoate 2-reductase</fullName>
        <ecNumber evidence="4 11">1.1.1.169</ecNumber>
    </recommendedName>
    <alternativeName>
        <fullName evidence="9 11">Ketopantoate reductase</fullName>
    </alternativeName>
</protein>
<feature type="domain" description="Ketopantoate reductase N-terminal" evidence="12">
    <location>
        <begin position="6"/>
        <end position="149"/>
    </location>
</feature>
<keyword evidence="6 11" id="KW-0566">Pantothenate biosynthesis</keyword>
<keyword evidence="7 11" id="KW-0521">NADP</keyword>
<evidence type="ECO:0000256" key="3">
    <source>
        <dbReference type="ARBA" id="ARBA00007870"/>
    </source>
</evidence>
<accession>A0A5C8PHY6</accession>
<evidence type="ECO:0000256" key="4">
    <source>
        <dbReference type="ARBA" id="ARBA00013014"/>
    </source>
</evidence>
<evidence type="ECO:0000256" key="9">
    <source>
        <dbReference type="ARBA" id="ARBA00032024"/>
    </source>
</evidence>
<dbReference type="InterPro" id="IPR003710">
    <property type="entry name" value="ApbA"/>
</dbReference>
<dbReference type="FunFam" id="3.40.50.720:FF:000307">
    <property type="entry name" value="2-dehydropantoate 2-reductase"/>
    <property type="match status" value="1"/>
</dbReference>
<dbReference type="GO" id="GO:0005737">
    <property type="term" value="C:cytoplasm"/>
    <property type="evidence" value="ECO:0007669"/>
    <property type="project" value="TreeGrafter"/>
</dbReference>
<dbReference type="EC" id="1.1.1.169" evidence="4 11"/>
<dbReference type="SUPFAM" id="SSF51735">
    <property type="entry name" value="NAD(P)-binding Rossmann-fold domains"/>
    <property type="match status" value="1"/>
</dbReference>
<dbReference type="PANTHER" id="PTHR21708">
    <property type="entry name" value="PROBABLE 2-DEHYDROPANTOATE 2-REDUCTASE"/>
    <property type="match status" value="1"/>
</dbReference>
<comment type="catalytic activity">
    <reaction evidence="10 11">
        <text>(R)-pantoate + NADP(+) = 2-dehydropantoate + NADPH + H(+)</text>
        <dbReference type="Rhea" id="RHEA:16233"/>
        <dbReference type="ChEBI" id="CHEBI:11561"/>
        <dbReference type="ChEBI" id="CHEBI:15378"/>
        <dbReference type="ChEBI" id="CHEBI:15980"/>
        <dbReference type="ChEBI" id="CHEBI:57783"/>
        <dbReference type="ChEBI" id="CHEBI:58349"/>
        <dbReference type="EC" id="1.1.1.169"/>
    </reaction>
</comment>
<dbReference type="NCBIfam" id="NF005094">
    <property type="entry name" value="PRK06522.2-5"/>
    <property type="match status" value="1"/>
</dbReference>
<evidence type="ECO:0000256" key="7">
    <source>
        <dbReference type="ARBA" id="ARBA00022857"/>
    </source>
</evidence>
<organism evidence="14 15">
    <name type="scientific">Vineibacter terrae</name>
    <dbReference type="NCBI Taxonomy" id="2586908"/>
    <lineage>
        <taxon>Bacteria</taxon>
        <taxon>Pseudomonadati</taxon>
        <taxon>Pseudomonadota</taxon>
        <taxon>Alphaproteobacteria</taxon>
        <taxon>Hyphomicrobiales</taxon>
        <taxon>Vineibacter</taxon>
    </lineage>
</organism>
<dbReference type="UniPathway" id="UPA00028">
    <property type="reaction ID" value="UER00004"/>
</dbReference>
<evidence type="ECO:0000256" key="5">
    <source>
        <dbReference type="ARBA" id="ARBA00019465"/>
    </source>
</evidence>
<comment type="function">
    <text evidence="1 11">Catalyzes the NADPH-dependent reduction of ketopantoate into pantoic acid.</text>
</comment>
<reference evidence="14 15" key="1">
    <citation type="submission" date="2019-06" db="EMBL/GenBank/DDBJ databases">
        <title>New taxonomy in bacterial strain CC-CFT640, isolated from vineyard.</title>
        <authorList>
            <person name="Lin S.-Y."/>
            <person name="Tsai C.-F."/>
            <person name="Young C.-C."/>
        </authorList>
    </citation>
    <scope>NUCLEOTIDE SEQUENCE [LARGE SCALE GENOMIC DNA]</scope>
    <source>
        <strain evidence="14 15">CC-CFT640</strain>
    </source>
</reference>
<evidence type="ECO:0000256" key="2">
    <source>
        <dbReference type="ARBA" id="ARBA00004994"/>
    </source>
</evidence>
<dbReference type="NCBIfam" id="TIGR00745">
    <property type="entry name" value="apbA_panE"/>
    <property type="match status" value="1"/>
</dbReference>
<dbReference type="GO" id="GO:0008677">
    <property type="term" value="F:2-dehydropantoate 2-reductase activity"/>
    <property type="evidence" value="ECO:0007669"/>
    <property type="project" value="UniProtKB-EC"/>
</dbReference>
<dbReference type="PANTHER" id="PTHR21708:SF26">
    <property type="entry name" value="2-DEHYDROPANTOATE 2-REDUCTASE"/>
    <property type="match status" value="1"/>
</dbReference>
<evidence type="ECO:0000259" key="12">
    <source>
        <dbReference type="Pfam" id="PF02558"/>
    </source>
</evidence>
<dbReference type="EMBL" id="VDUZ01000025">
    <property type="protein sequence ID" value="TXL73428.1"/>
    <property type="molecule type" value="Genomic_DNA"/>
</dbReference>
<dbReference type="InterPro" id="IPR051402">
    <property type="entry name" value="KPR-Related"/>
</dbReference>
<evidence type="ECO:0000256" key="8">
    <source>
        <dbReference type="ARBA" id="ARBA00023002"/>
    </source>
</evidence>
<feature type="domain" description="Ketopantoate reductase C-terminal" evidence="13">
    <location>
        <begin position="179"/>
        <end position="303"/>
    </location>
</feature>
<dbReference type="OrthoDB" id="247668at2"/>
<dbReference type="InterPro" id="IPR008927">
    <property type="entry name" value="6-PGluconate_DH-like_C_sf"/>
</dbReference>
<dbReference type="Proteomes" id="UP000321638">
    <property type="component" value="Unassembled WGS sequence"/>
</dbReference>
<dbReference type="SUPFAM" id="SSF48179">
    <property type="entry name" value="6-phosphogluconate dehydrogenase C-terminal domain-like"/>
    <property type="match status" value="1"/>
</dbReference>
<sequence>MKLLSLGAGALGGYFGGRLHQAGTDVTFLVRAARAEKLKAEGLRIQSPRGDAALTVKTVGDGALGGPYDIVLLSCKAYDLDSAMDAIAPAVGVDTVVVPVLNGIRHLDALDVRFGRERVVGGVARIGATLSPDGAVVHSSPFAAISTGERDKGRAPRPVLVELAEALKRAGVDGGLHPDIMQDMWDKWVMLGTLASLTCAFRAPVGDILATKDGEAIVRETIAECSQVAAAAGHAPSEAALKMVEGIMLTRGSMFAASLLHDVERGGRVEADHIVGDLLARAAAAGIATPNLRFAYAHLQAYERRRARERAGEAL</sequence>
<dbReference type="InterPro" id="IPR013328">
    <property type="entry name" value="6PGD_dom2"/>
</dbReference>
<dbReference type="Gene3D" id="3.40.50.720">
    <property type="entry name" value="NAD(P)-binding Rossmann-like Domain"/>
    <property type="match status" value="1"/>
</dbReference>
<dbReference type="RefSeq" id="WP_147848950.1">
    <property type="nucleotide sequence ID" value="NZ_VDUZ01000025.1"/>
</dbReference>
<comment type="caution">
    <text evidence="14">The sequence shown here is derived from an EMBL/GenBank/DDBJ whole genome shotgun (WGS) entry which is preliminary data.</text>
</comment>
<evidence type="ECO:0000256" key="10">
    <source>
        <dbReference type="ARBA" id="ARBA00048793"/>
    </source>
</evidence>
<keyword evidence="8 11" id="KW-0560">Oxidoreductase</keyword>